<accession>A0A8J1U0G8</accession>
<dbReference type="InterPro" id="IPR047153">
    <property type="entry name" value="TRIM45/56/19-like"/>
</dbReference>
<dbReference type="OrthoDB" id="6020909at2759"/>
<feature type="non-terminal residue" evidence="1">
    <location>
        <position position="1"/>
    </location>
</feature>
<evidence type="ECO:0000313" key="1">
    <source>
        <dbReference type="EMBL" id="CAH1786938.1"/>
    </source>
</evidence>
<dbReference type="PANTHER" id="PTHR25462">
    <property type="entry name" value="BONUS, ISOFORM C-RELATED"/>
    <property type="match status" value="1"/>
</dbReference>
<dbReference type="SUPFAM" id="SSF57845">
    <property type="entry name" value="B-box zinc-binding domain"/>
    <property type="match status" value="1"/>
</dbReference>
<reference evidence="1" key="1">
    <citation type="submission" date="2022-03" db="EMBL/GenBank/DDBJ databases">
        <authorList>
            <person name="Martin C."/>
        </authorList>
    </citation>
    <scope>NUCLEOTIDE SEQUENCE</scope>
</reference>
<gene>
    <name evidence="1" type="ORF">OFUS_LOCUS12736</name>
</gene>
<keyword evidence="2" id="KW-1185">Reference proteome</keyword>
<comment type="caution">
    <text evidence="1">The sequence shown here is derived from an EMBL/GenBank/DDBJ whole genome shotgun (WGS) entry which is preliminary data.</text>
</comment>
<evidence type="ECO:0000313" key="2">
    <source>
        <dbReference type="Proteomes" id="UP000749559"/>
    </source>
</evidence>
<dbReference type="EMBL" id="CAIIXF020000006">
    <property type="protein sequence ID" value="CAH1786938.1"/>
    <property type="molecule type" value="Genomic_DNA"/>
</dbReference>
<proteinExistence type="predicted"/>
<sequence>GRNFQCPICRDNCPIPNQGAAGLKVNFFANSVLDAMKGLEVAETETIWNCALCFQGGKTIPAVSQCMECNEKLCQSCRQAHKRSRLSKSHLILDLTGDRSLDAKAAISMLSQHTLYCQEHTNEPLKYFCKNDQHLICQDCFAFKHQGHELENIENTAKVSKENLSSVIELGKQRSGKYMEIIKTGNTEKDSIQENIDAYMAKLAKEEKELHDEVASYINGKKARVNNIGGRAINNIKAQITELETEKKAIDDTVLQLETLSQHGHAADIVYMVPEINSKKRAWSTVPQVNINHQKRVGVRPSQVNDKYQILFGSVNFISREEARRRIEETRRRNRGFRGIFKFLMGTQLNFP</sequence>
<dbReference type="AlphaFoldDB" id="A0A8J1U0G8"/>
<dbReference type="PROSITE" id="PS50119">
    <property type="entry name" value="ZF_BBOX"/>
    <property type="match status" value="1"/>
</dbReference>
<dbReference type="GO" id="GO:0008270">
    <property type="term" value="F:zinc ion binding"/>
    <property type="evidence" value="ECO:0007669"/>
    <property type="project" value="InterPro"/>
</dbReference>
<dbReference type="Pfam" id="PF00643">
    <property type="entry name" value="zf-B_box"/>
    <property type="match status" value="1"/>
</dbReference>
<dbReference type="Gene3D" id="3.30.160.60">
    <property type="entry name" value="Classic Zinc Finger"/>
    <property type="match status" value="1"/>
</dbReference>
<dbReference type="Proteomes" id="UP000749559">
    <property type="component" value="Unassembled WGS sequence"/>
</dbReference>
<dbReference type="PANTHER" id="PTHR25462:SF296">
    <property type="entry name" value="MEIOTIC P26, ISOFORM F"/>
    <property type="match status" value="1"/>
</dbReference>
<dbReference type="SMART" id="SM00336">
    <property type="entry name" value="BBOX"/>
    <property type="match status" value="2"/>
</dbReference>
<name>A0A8J1U0G8_OWEFU</name>
<dbReference type="InterPro" id="IPR000315">
    <property type="entry name" value="Znf_B-box"/>
</dbReference>
<organism evidence="1 2">
    <name type="scientific">Owenia fusiformis</name>
    <name type="common">Polychaete worm</name>
    <dbReference type="NCBI Taxonomy" id="6347"/>
    <lineage>
        <taxon>Eukaryota</taxon>
        <taxon>Metazoa</taxon>
        <taxon>Spiralia</taxon>
        <taxon>Lophotrochozoa</taxon>
        <taxon>Annelida</taxon>
        <taxon>Polychaeta</taxon>
        <taxon>Sedentaria</taxon>
        <taxon>Canalipalpata</taxon>
        <taxon>Sabellida</taxon>
        <taxon>Oweniida</taxon>
        <taxon>Oweniidae</taxon>
        <taxon>Owenia</taxon>
    </lineage>
</organism>
<protein>
    <submittedName>
        <fullName evidence="1">Uncharacterized protein</fullName>
    </submittedName>
</protein>
<dbReference type="Gene3D" id="4.10.830.40">
    <property type="match status" value="1"/>
</dbReference>